<protein>
    <submittedName>
        <fullName evidence="1">Uncharacterized protein</fullName>
    </submittedName>
</protein>
<sequence length="54" mass="6183">MVIFHAEKWAEFPSRKNHDMRITNAKNGVELEYFKRGEFPGAEAGKIKCDGDRG</sequence>
<comment type="caution">
    <text evidence="1">The sequence shown here is derived from an EMBL/GenBank/DDBJ whole genome shotgun (WGS) entry which is preliminary data.</text>
</comment>
<reference evidence="1 2" key="1">
    <citation type="submission" date="2016-03" db="EMBL/GenBank/DDBJ databases">
        <authorList>
            <consortium name="Pathogen Informatics"/>
        </authorList>
    </citation>
    <scope>NUCLEOTIDE SEQUENCE [LARGE SCALE GENOMIC DNA]</scope>
    <source>
        <strain evidence="2">e1527</strain>
    </source>
</reference>
<evidence type="ECO:0000313" key="2">
    <source>
        <dbReference type="Proteomes" id="UP000076063"/>
    </source>
</evidence>
<accession>A0A822WUG1</accession>
<gene>
    <name evidence="1" type="ORF">SAMEA2273372_02656</name>
</gene>
<proteinExistence type="predicted"/>
<organism evidence="1 2">
    <name type="scientific">Enterobacter bugandensis</name>
    <dbReference type="NCBI Taxonomy" id="881260"/>
    <lineage>
        <taxon>Bacteria</taxon>
        <taxon>Pseudomonadati</taxon>
        <taxon>Pseudomonadota</taxon>
        <taxon>Gammaproteobacteria</taxon>
        <taxon>Enterobacterales</taxon>
        <taxon>Enterobacteriaceae</taxon>
        <taxon>Enterobacter</taxon>
    </lineage>
</organism>
<evidence type="ECO:0000313" key="1">
    <source>
        <dbReference type="EMBL" id="CZX69096.1"/>
    </source>
</evidence>
<dbReference type="AlphaFoldDB" id="A0A822WUG1"/>
<name>A0A822WUG1_9ENTR</name>
<dbReference type="EMBL" id="FJZI01000005">
    <property type="protein sequence ID" value="CZX69096.1"/>
    <property type="molecule type" value="Genomic_DNA"/>
</dbReference>
<dbReference type="Proteomes" id="UP000076063">
    <property type="component" value="Unassembled WGS sequence"/>
</dbReference>